<comment type="caution">
    <text evidence="2">The sequence shown here is derived from an EMBL/GenBank/DDBJ whole genome shotgun (WGS) entry which is preliminary data.</text>
</comment>
<reference evidence="2 3" key="1">
    <citation type="submission" date="2019-02" db="EMBL/GenBank/DDBJ databases">
        <title>Genomic Encyclopedia of Type Strains, Phase IV (KMG-IV): sequencing the most valuable type-strain genomes for metagenomic binning, comparative biology and taxonomic classification.</title>
        <authorList>
            <person name="Goeker M."/>
        </authorList>
    </citation>
    <scope>NUCLEOTIDE SEQUENCE [LARGE SCALE GENOMIC DNA]</scope>
    <source>
        <strain evidence="2 3">DSM 105135</strain>
    </source>
</reference>
<dbReference type="Proteomes" id="UP000292423">
    <property type="component" value="Unassembled WGS sequence"/>
</dbReference>
<gene>
    <name evidence="2" type="ORF">EV700_3223</name>
</gene>
<organism evidence="2 3">
    <name type="scientific">Fluviicoccus keumensis</name>
    <dbReference type="NCBI Taxonomy" id="1435465"/>
    <lineage>
        <taxon>Bacteria</taxon>
        <taxon>Pseudomonadati</taxon>
        <taxon>Pseudomonadota</taxon>
        <taxon>Gammaproteobacteria</taxon>
        <taxon>Moraxellales</taxon>
        <taxon>Moraxellaceae</taxon>
        <taxon>Fluviicoccus</taxon>
    </lineage>
</organism>
<sequence>MTTPLIPTETGGRSRFDLWFVTCSLLLIGAAGYGLYKFRVVTNPFTPKVVIFDAEKLFTAKAAQVAHSPVARPETIQTDAASVIAGIKQELRLYQDRGFIVLNASQVMAWPAAQDITPDIARNLHINLPETP</sequence>
<proteinExistence type="predicted"/>
<keyword evidence="3" id="KW-1185">Reference proteome</keyword>
<evidence type="ECO:0000256" key="1">
    <source>
        <dbReference type="SAM" id="Phobius"/>
    </source>
</evidence>
<feature type="transmembrane region" description="Helical" evidence="1">
    <location>
        <begin position="18"/>
        <end position="36"/>
    </location>
</feature>
<evidence type="ECO:0000313" key="2">
    <source>
        <dbReference type="EMBL" id="RZU36757.1"/>
    </source>
</evidence>
<protein>
    <submittedName>
        <fullName evidence="2">Type F conjugative transfer system protein TrbI</fullName>
    </submittedName>
</protein>
<name>A0A4Q7YH74_9GAMM</name>
<accession>A0A4Q7YH74</accession>
<dbReference type="AlphaFoldDB" id="A0A4Q7YH74"/>
<keyword evidence="1" id="KW-0472">Membrane</keyword>
<keyword evidence="1" id="KW-1133">Transmembrane helix</keyword>
<dbReference type="EMBL" id="SHKX01000017">
    <property type="protein sequence ID" value="RZU36757.1"/>
    <property type="molecule type" value="Genomic_DNA"/>
</dbReference>
<keyword evidence="1" id="KW-0812">Transmembrane</keyword>
<evidence type="ECO:0000313" key="3">
    <source>
        <dbReference type="Proteomes" id="UP000292423"/>
    </source>
</evidence>